<reference evidence="2 3" key="1">
    <citation type="submission" date="2024-01" db="EMBL/GenBank/DDBJ databases">
        <title>Genome assemblies of Stephania.</title>
        <authorList>
            <person name="Yang L."/>
        </authorList>
    </citation>
    <scope>NUCLEOTIDE SEQUENCE [LARGE SCALE GENOMIC DNA]</scope>
    <source>
        <strain evidence="2">JXDWG</strain>
        <tissue evidence="2">Leaf</tissue>
    </source>
</reference>
<protein>
    <submittedName>
        <fullName evidence="2">Uncharacterized protein</fullName>
    </submittedName>
</protein>
<dbReference type="AlphaFoldDB" id="A0AAP0K8A6"/>
<comment type="caution">
    <text evidence="2">The sequence shown here is derived from an EMBL/GenBank/DDBJ whole genome shotgun (WGS) entry which is preliminary data.</text>
</comment>
<organism evidence="2 3">
    <name type="scientific">Stephania cephalantha</name>
    <dbReference type="NCBI Taxonomy" id="152367"/>
    <lineage>
        <taxon>Eukaryota</taxon>
        <taxon>Viridiplantae</taxon>
        <taxon>Streptophyta</taxon>
        <taxon>Embryophyta</taxon>
        <taxon>Tracheophyta</taxon>
        <taxon>Spermatophyta</taxon>
        <taxon>Magnoliopsida</taxon>
        <taxon>Ranunculales</taxon>
        <taxon>Menispermaceae</taxon>
        <taxon>Menispermoideae</taxon>
        <taxon>Cissampelideae</taxon>
        <taxon>Stephania</taxon>
    </lineage>
</organism>
<feature type="compositionally biased region" description="Low complexity" evidence="1">
    <location>
        <begin position="22"/>
        <end position="31"/>
    </location>
</feature>
<evidence type="ECO:0000313" key="2">
    <source>
        <dbReference type="EMBL" id="KAK9147200.1"/>
    </source>
</evidence>
<feature type="region of interest" description="Disordered" evidence="1">
    <location>
        <begin position="1"/>
        <end position="34"/>
    </location>
</feature>
<evidence type="ECO:0000313" key="3">
    <source>
        <dbReference type="Proteomes" id="UP001419268"/>
    </source>
</evidence>
<keyword evidence="3" id="KW-1185">Reference proteome</keyword>
<evidence type="ECO:0000256" key="1">
    <source>
        <dbReference type="SAM" id="MobiDB-lite"/>
    </source>
</evidence>
<sequence>MILGLHHSPQGGQNSPSNCHHGGSPSGISSGKTSQNSITIGIAVSGTSTSLSTFFPIKM</sequence>
<name>A0AAP0K8A6_9MAGN</name>
<dbReference type="Proteomes" id="UP001419268">
    <property type="component" value="Unassembled WGS sequence"/>
</dbReference>
<dbReference type="EMBL" id="JBBNAG010000003">
    <property type="protein sequence ID" value="KAK9147200.1"/>
    <property type="molecule type" value="Genomic_DNA"/>
</dbReference>
<proteinExistence type="predicted"/>
<gene>
    <name evidence="2" type="ORF">Scep_005957</name>
</gene>
<accession>A0AAP0K8A6</accession>